<keyword evidence="1" id="KW-0732">Signal</keyword>
<dbReference type="InterPro" id="IPR041325">
    <property type="entry name" value="Gln_deamidase_2"/>
</dbReference>
<reference evidence="3 4" key="1">
    <citation type="submission" date="2023-11" db="EMBL/GenBank/DDBJ databases">
        <title>Peredibacter starrii A3.12.</title>
        <authorList>
            <person name="Mitchell R.J."/>
        </authorList>
    </citation>
    <scope>NUCLEOTIDE SEQUENCE [LARGE SCALE GENOMIC DNA]</scope>
    <source>
        <strain evidence="3 4">A3.12</strain>
    </source>
</reference>
<feature type="signal peptide" evidence="1">
    <location>
        <begin position="1"/>
        <end position="16"/>
    </location>
</feature>
<evidence type="ECO:0000259" key="2">
    <source>
        <dbReference type="Pfam" id="PF18626"/>
    </source>
</evidence>
<dbReference type="RefSeq" id="WP_321394427.1">
    <property type="nucleotide sequence ID" value="NZ_CP139487.1"/>
</dbReference>
<evidence type="ECO:0000313" key="3">
    <source>
        <dbReference type="EMBL" id="WPU64844.1"/>
    </source>
</evidence>
<evidence type="ECO:0000313" key="4">
    <source>
        <dbReference type="Proteomes" id="UP001324634"/>
    </source>
</evidence>
<accession>A0AAX4HNH1</accession>
<feature type="chain" id="PRO_5043679772" evidence="1">
    <location>
        <begin position="17"/>
        <end position="241"/>
    </location>
</feature>
<dbReference type="Gene3D" id="3.10.620.30">
    <property type="match status" value="1"/>
</dbReference>
<keyword evidence="4" id="KW-1185">Reference proteome</keyword>
<organism evidence="3 4">
    <name type="scientific">Peredibacter starrii</name>
    <dbReference type="NCBI Taxonomy" id="28202"/>
    <lineage>
        <taxon>Bacteria</taxon>
        <taxon>Pseudomonadati</taxon>
        <taxon>Bdellovibrionota</taxon>
        <taxon>Bacteriovoracia</taxon>
        <taxon>Bacteriovoracales</taxon>
        <taxon>Bacteriovoracaceae</taxon>
        <taxon>Peredibacter</taxon>
    </lineage>
</organism>
<evidence type="ECO:0000256" key="1">
    <source>
        <dbReference type="SAM" id="SignalP"/>
    </source>
</evidence>
<name>A0AAX4HNH1_9BACT</name>
<gene>
    <name evidence="3" type="ORF">SOO65_19300</name>
</gene>
<dbReference type="Proteomes" id="UP001324634">
    <property type="component" value="Chromosome"/>
</dbReference>
<dbReference type="Pfam" id="PF18626">
    <property type="entry name" value="Gln_deamidase_2"/>
    <property type="match status" value="1"/>
</dbReference>
<sequence length="241" mass="27860">MKFLALAFMLPLSVFAQTITLQDFKYPVQDVLTLKLSKEELFKSMDLSLIKPKDSICSSRAHMWSFDFKKKFEVDAPKIFLFFTRKNNRHGQFTWWYHVAPMVNEGGKLWVMDKGFPKKITSPLLRDEWMKNFVGDKSVCKEIKPGEDDLVDRMFREASFPVETQYGSHDCYYKITPAGYMTPGSVAKHILGKDEDGRPVSFNRDEMNLNEVYNACLEAHTAPWGWAVGAGQQACRNFVWN</sequence>
<dbReference type="KEGG" id="psti:SOO65_19300"/>
<proteinExistence type="predicted"/>
<dbReference type="AlphaFoldDB" id="A0AAX4HNH1"/>
<dbReference type="EMBL" id="CP139487">
    <property type="protein sequence ID" value="WPU64844.1"/>
    <property type="molecule type" value="Genomic_DNA"/>
</dbReference>
<protein>
    <submittedName>
        <fullName evidence="3">Protein-glutamine glutaminase family protein</fullName>
    </submittedName>
</protein>
<feature type="domain" description="Protein glutaminase" evidence="2">
    <location>
        <begin position="53"/>
        <end position="132"/>
    </location>
</feature>